<comment type="catalytic activity">
    <reaction evidence="4 5">
        <text>[thioredoxin]-disulfide + L-methionine + H2O = L-methionine (S)-S-oxide + [thioredoxin]-dithiol</text>
        <dbReference type="Rhea" id="RHEA:19993"/>
        <dbReference type="Rhea" id="RHEA-COMP:10698"/>
        <dbReference type="Rhea" id="RHEA-COMP:10700"/>
        <dbReference type="ChEBI" id="CHEBI:15377"/>
        <dbReference type="ChEBI" id="CHEBI:29950"/>
        <dbReference type="ChEBI" id="CHEBI:50058"/>
        <dbReference type="ChEBI" id="CHEBI:57844"/>
        <dbReference type="ChEBI" id="CHEBI:58772"/>
        <dbReference type="EC" id="1.8.4.11"/>
    </reaction>
</comment>
<evidence type="ECO:0000256" key="1">
    <source>
        <dbReference type="ARBA" id="ARBA00005591"/>
    </source>
</evidence>
<evidence type="ECO:0000313" key="7">
    <source>
        <dbReference type="EMBL" id="NNG37043.1"/>
    </source>
</evidence>
<dbReference type="Gene3D" id="3.30.1060.10">
    <property type="entry name" value="Peptide methionine sulphoxide reductase MsrA"/>
    <property type="match status" value="1"/>
</dbReference>
<comment type="caution">
    <text evidence="7">The sequence shown here is derived from an EMBL/GenBank/DDBJ whole genome shotgun (WGS) entry which is preliminary data.</text>
</comment>
<dbReference type="HAMAP" id="MF_01401">
    <property type="entry name" value="MsrA"/>
    <property type="match status" value="1"/>
</dbReference>
<dbReference type="Proteomes" id="UP000562984">
    <property type="component" value="Unassembled WGS sequence"/>
</dbReference>
<dbReference type="InterPro" id="IPR050162">
    <property type="entry name" value="MsrA_MetSO_reductase"/>
</dbReference>
<organism evidence="7 8">
    <name type="scientific">Nakamurella aerolata</name>
    <dbReference type="NCBI Taxonomy" id="1656892"/>
    <lineage>
        <taxon>Bacteria</taxon>
        <taxon>Bacillati</taxon>
        <taxon>Actinomycetota</taxon>
        <taxon>Actinomycetes</taxon>
        <taxon>Nakamurellales</taxon>
        <taxon>Nakamurellaceae</taxon>
        <taxon>Nakamurella</taxon>
    </lineage>
</organism>
<feature type="active site" evidence="5">
    <location>
        <position position="61"/>
    </location>
</feature>
<dbReference type="InterPro" id="IPR036509">
    <property type="entry name" value="Met_Sox_Rdtase_MsrA_sf"/>
</dbReference>
<keyword evidence="2 5" id="KW-0560">Oxidoreductase</keyword>
<dbReference type="SUPFAM" id="SSF55068">
    <property type="entry name" value="Peptide methionine sulfoxide reductase"/>
    <property type="match status" value="1"/>
</dbReference>
<feature type="domain" description="Peptide methionine sulphoxide reductase MsrA" evidence="6">
    <location>
        <begin position="55"/>
        <end position="210"/>
    </location>
</feature>
<evidence type="ECO:0000256" key="5">
    <source>
        <dbReference type="HAMAP-Rule" id="MF_01401"/>
    </source>
</evidence>
<dbReference type="InterPro" id="IPR002569">
    <property type="entry name" value="Met_Sox_Rdtase_MsrA_dom"/>
</dbReference>
<keyword evidence="8" id="KW-1185">Reference proteome</keyword>
<dbReference type="AlphaFoldDB" id="A0A849ABI8"/>
<evidence type="ECO:0000256" key="2">
    <source>
        <dbReference type="ARBA" id="ARBA00023002"/>
    </source>
</evidence>
<accession>A0A849ABI8</accession>
<comment type="similarity">
    <text evidence="1 5">Belongs to the MsrA Met sulfoxide reductase family.</text>
</comment>
<dbReference type="EMBL" id="JABEND010000009">
    <property type="protein sequence ID" value="NNG37043.1"/>
    <property type="molecule type" value="Genomic_DNA"/>
</dbReference>
<dbReference type="PANTHER" id="PTHR42799:SF2">
    <property type="entry name" value="MITOCHONDRIAL PEPTIDE METHIONINE SULFOXIDE REDUCTASE"/>
    <property type="match status" value="1"/>
</dbReference>
<protein>
    <recommendedName>
        <fullName evidence="5">Peptide methionine sulfoxide reductase MsrA</fullName>
        <shortName evidence="5">Protein-methionine-S-oxide reductase</shortName>
        <ecNumber evidence="5">1.8.4.11</ecNumber>
    </recommendedName>
    <alternativeName>
        <fullName evidence="5">Peptide-methionine (S)-S-oxide reductase</fullName>
        <shortName evidence="5">Peptide Met(O) reductase</shortName>
    </alternativeName>
</protein>
<dbReference type="PANTHER" id="PTHR42799">
    <property type="entry name" value="MITOCHONDRIAL PEPTIDE METHIONINE SULFOXIDE REDUCTASE"/>
    <property type="match status" value="1"/>
</dbReference>
<sequence length="240" mass="26162">MSMFGNKSQMVDADRALAGREQQMPVSGRHTVLGSSTVPQGVPGAAAWPEGTQVLYLAFGCFWGAERIMWRQPGVIATAVGYQGGYTPNPSYEEVCSGRTGHAEVVLVAYDPAKTSAEQLLKVFWENHDPTQGMRQGNDVGTQYRSAVYYTTDEQRQAALAARDAFAKVLHDNGYGDPTTEIRAAEDAGPFYYAEDYHQQYLDKNPGGYCMHGPNGMTCPVGIVRQDQVPSQQVVLGQQG</sequence>
<proteinExistence type="inferred from homology"/>
<dbReference type="GO" id="GO:0005737">
    <property type="term" value="C:cytoplasm"/>
    <property type="evidence" value="ECO:0007669"/>
    <property type="project" value="TreeGrafter"/>
</dbReference>
<dbReference type="GO" id="GO:0034599">
    <property type="term" value="P:cellular response to oxidative stress"/>
    <property type="evidence" value="ECO:0007669"/>
    <property type="project" value="TreeGrafter"/>
</dbReference>
<dbReference type="NCBIfam" id="TIGR00401">
    <property type="entry name" value="msrA"/>
    <property type="match status" value="1"/>
</dbReference>
<name>A0A849ABI8_9ACTN</name>
<gene>
    <name evidence="5 7" type="primary">msrA</name>
    <name evidence="7" type="ORF">HKD39_15265</name>
</gene>
<comment type="catalytic activity">
    <reaction evidence="3 5">
        <text>L-methionyl-[protein] + [thioredoxin]-disulfide + H2O = L-methionyl-(S)-S-oxide-[protein] + [thioredoxin]-dithiol</text>
        <dbReference type="Rhea" id="RHEA:14217"/>
        <dbReference type="Rhea" id="RHEA-COMP:10698"/>
        <dbReference type="Rhea" id="RHEA-COMP:10700"/>
        <dbReference type="Rhea" id="RHEA-COMP:12313"/>
        <dbReference type="Rhea" id="RHEA-COMP:12315"/>
        <dbReference type="ChEBI" id="CHEBI:15377"/>
        <dbReference type="ChEBI" id="CHEBI:16044"/>
        <dbReference type="ChEBI" id="CHEBI:29950"/>
        <dbReference type="ChEBI" id="CHEBI:44120"/>
        <dbReference type="ChEBI" id="CHEBI:50058"/>
        <dbReference type="EC" id="1.8.4.11"/>
    </reaction>
</comment>
<evidence type="ECO:0000313" key="8">
    <source>
        <dbReference type="Proteomes" id="UP000562984"/>
    </source>
</evidence>
<dbReference type="GO" id="GO:0008113">
    <property type="term" value="F:peptide-methionine (S)-S-oxide reductase activity"/>
    <property type="evidence" value="ECO:0007669"/>
    <property type="project" value="UniProtKB-UniRule"/>
</dbReference>
<evidence type="ECO:0000256" key="4">
    <source>
        <dbReference type="ARBA" id="ARBA00048782"/>
    </source>
</evidence>
<dbReference type="EC" id="1.8.4.11" evidence="5"/>
<reference evidence="7 8" key="1">
    <citation type="submission" date="2020-05" db="EMBL/GenBank/DDBJ databases">
        <title>Nakamurella sp. DB0629 isolated from air conditioner.</title>
        <authorList>
            <person name="Kim D.H."/>
            <person name="Kim D.-U."/>
        </authorList>
    </citation>
    <scope>NUCLEOTIDE SEQUENCE [LARGE SCALE GENOMIC DNA]</scope>
    <source>
        <strain evidence="7 8">DB0629</strain>
    </source>
</reference>
<evidence type="ECO:0000256" key="3">
    <source>
        <dbReference type="ARBA" id="ARBA00047806"/>
    </source>
</evidence>
<dbReference type="Pfam" id="PF01625">
    <property type="entry name" value="PMSR"/>
    <property type="match status" value="1"/>
</dbReference>
<dbReference type="FunFam" id="3.30.1060.10:FF:000001">
    <property type="entry name" value="Peptide methionine sulfoxide reductase MsrA"/>
    <property type="match status" value="1"/>
</dbReference>
<evidence type="ECO:0000259" key="6">
    <source>
        <dbReference type="Pfam" id="PF01625"/>
    </source>
</evidence>
<comment type="function">
    <text evidence="5">Has an important function as a repair enzyme for proteins that have been inactivated by oxidation. Catalyzes the reversible oxidation-reduction of methionine sulfoxide in proteins to methionine.</text>
</comment>